<comment type="caution">
    <text evidence="2">The sequence shown here is derived from an EMBL/GenBank/DDBJ whole genome shotgun (WGS) entry which is preliminary data.</text>
</comment>
<dbReference type="EMBL" id="CM029041">
    <property type="protein sequence ID" value="KAG2628983.1"/>
    <property type="molecule type" value="Genomic_DNA"/>
</dbReference>
<dbReference type="InterPro" id="IPR050796">
    <property type="entry name" value="SCF_F-box_component"/>
</dbReference>
<name>A0A8T0V813_PANVG</name>
<dbReference type="Pfam" id="PF24750">
    <property type="entry name" value="b-prop_At3g26010-like"/>
    <property type="match status" value="1"/>
</dbReference>
<dbReference type="InterPro" id="IPR056592">
    <property type="entry name" value="Beta-prop_At3g26010-like"/>
</dbReference>
<gene>
    <name evidence="2" type="ORF">PVAP13_3KG407200</name>
</gene>
<keyword evidence="3" id="KW-1185">Reference proteome</keyword>
<organism evidence="2 3">
    <name type="scientific">Panicum virgatum</name>
    <name type="common">Blackwell switchgrass</name>
    <dbReference type="NCBI Taxonomy" id="38727"/>
    <lineage>
        <taxon>Eukaryota</taxon>
        <taxon>Viridiplantae</taxon>
        <taxon>Streptophyta</taxon>
        <taxon>Embryophyta</taxon>
        <taxon>Tracheophyta</taxon>
        <taxon>Spermatophyta</taxon>
        <taxon>Magnoliopsida</taxon>
        <taxon>Liliopsida</taxon>
        <taxon>Poales</taxon>
        <taxon>Poaceae</taxon>
        <taxon>PACMAD clade</taxon>
        <taxon>Panicoideae</taxon>
        <taxon>Panicodae</taxon>
        <taxon>Paniceae</taxon>
        <taxon>Panicinae</taxon>
        <taxon>Panicum</taxon>
        <taxon>Panicum sect. Hiantes</taxon>
    </lineage>
</organism>
<dbReference type="Proteomes" id="UP000823388">
    <property type="component" value="Chromosome 3K"/>
</dbReference>
<evidence type="ECO:0000313" key="3">
    <source>
        <dbReference type="Proteomes" id="UP000823388"/>
    </source>
</evidence>
<reference evidence="2" key="1">
    <citation type="submission" date="2020-05" db="EMBL/GenBank/DDBJ databases">
        <title>WGS assembly of Panicum virgatum.</title>
        <authorList>
            <person name="Lovell J.T."/>
            <person name="Jenkins J."/>
            <person name="Shu S."/>
            <person name="Juenger T.E."/>
            <person name="Schmutz J."/>
        </authorList>
    </citation>
    <scope>NUCLEOTIDE SEQUENCE</scope>
    <source>
        <strain evidence="2">AP13</strain>
    </source>
</reference>
<proteinExistence type="predicted"/>
<accession>A0A8T0V813</accession>
<evidence type="ECO:0000259" key="1">
    <source>
        <dbReference type="Pfam" id="PF24750"/>
    </source>
</evidence>
<dbReference type="PANTHER" id="PTHR31672">
    <property type="entry name" value="BNACNNG10540D PROTEIN"/>
    <property type="match status" value="1"/>
</dbReference>
<evidence type="ECO:0000313" key="2">
    <source>
        <dbReference type="EMBL" id="KAG2628983.1"/>
    </source>
</evidence>
<protein>
    <recommendedName>
        <fullName evidence="1">F-box protein At3g26010-like beta-propeller domain-containing protein</fullName>
    </recommendedName>
</protein>
<dbReference type="AlphaFoldDB" id="A0A8T0V813"/>
<sequence length="452" mass="51007">MAPGTSRLKVNYDIPEDVLCENIFSRLPFKLVTCLKTMSRHCHLQITNNTKFATKQARLCPSCPALIQIGFLVNSDGRYDYYLNVISSTPTIIGVPSSRLGFLGNYINNKGSFSLLASTNGLLCIQYIAYGKRHRVRTILIANPATQQAQPVPGAARHLFQGRVVGLVFDPPNESSSIEEHKIDQPKEQLSEKEHNKFKIVQAIPIKNISYTTTGFRFVIFSSDTGRWVMSNTIVNANIKEDECEKVVYASGVLYWDYQDSLLWFDVSRSSGGIIKMPWMLQGSKSEKWDHHSIDTSIDDVLVCTTITKDGLAIYRLVEGAVHYWELMHKKEWKSIMEVSGEAFQFCHSMKLRSCWQSKFCERWLVRPFGLESGRWLYLGVSEKWSTLDKVLLYDLESGKVEDLGRDLSDQFNLTSIFGYRNSMAALPPIAVPPLQGKICDGNPGGCICALK</sequence>
<feature type="domain" description="F-box protein At3g26010-like beta-propeller" evidence="1">
    <location>
        <begin position="197"/>
        <end position="336"/>
    </location>
</feature>